<dbReference type="PANTHER" id="PTHR13903:SF8">
    <property type="entry name" value="PIRIN"/>
    <property type="match status" value="1"/>
</dbReference>
<feature type="binding site" evidence="2">
    <location>
        <position position="40"/>
    </location>
    <ligand>
        <name>Fe cation</name>
        <dbReference type="ChEBI" id="CHEBI:24875"/>
    </ligand>
</feature>
<dbReference type="Pfam" id="PF05726">
    <property type="entry name" value="Pirin_C"/>
    <property type="match status" value="1"/>
</dbReference>
<keyword evidence="2" id="KW-0479">Metal-binding</keyword>
<dbReference type="InterPro" id="IPR012093">
    <property type="entry name" value="Pirin"/>
</dbReference>
<dbReference type="OrthoDB" id="9780903at2"/>
<feature type="domain" description="Pirin N-terminal" evidence="5">
    <location>
        <begin position="3"/>
        <end position="106"/>
    </location>
</feature>
<accession>A0A3L7ARE4</accession>
<evidence type="ECO:0000313" key="7">
    <source>
        <dbReference type="EMBL" id="RLP81988.1"/>
    </source>
</evidence>
<dbReference type="PANTHER" id="PTHR13903">
    <property type="entry name" value="PIRIN-RELATED"/>
    <property type="match status" value="1"/>
</dbReference>
<feature type="region of interest" description="Disordered" evidence="4">
    <location>
        <begin position="264"/>
        <end position="285"/>
    </location>
</feature>
<evidence type="ECO:0000259" key="5">
    <source>
        <dbReference type="Pfam" id="PF02678"/>
    </source>
</evidence>
<evidence type="ECO:0000256" key="3">
    <source>
        <dbReference type="RuleBase" id="RU003457"/>
    </source>
</evidence>
<dbReference type="InterPro" id="IPR003829">
    <property type="entry name" value="Pirin_N_dom"/>
</dbReference>
<evidence type="ECO:0000256" key="1">
    <source>
        <dbReference type="ARBA" id="ARBA00008416"/>
    </source>
</evidence>
<dbReference type="Gene3D" id="2.60.120.10">
    <property type="entry name" value="Jelly Rolls"/>
    <property type="match status" value="2"/>
</dbReference>
<reference evidence="7 8" key="1">
    <citation type="submission" date="2018-10" db="EMBL/GenBank/DDBJ databases">
        <title>Xanthobacter tagetidis genome sequencing and assembly.</title>
        <authorList>
            <person name="Maclea K.S."/>
            <person name="Goen A.E."/>
            <person name="Fatima S.A."/>
        </authorList>
    </citation>
    <scope>NUCLEOTIDE SEQUENCE [LARGE SCALE GENOMIC DNA]</scope>
    <source>
        <strain evidence="7 8">ATCC 700314</strain>
    </source>
</reference>
<proteinExistence type="inferred from homology"/>
<evidence type="ECO:0000256" key="4">
    <source>
        <dbReference type="SAM" id="MobiDB-lite"/>
    </source>
</evidence>
<dbReference type="CDD" id="cd02909">
    <property type="entry name" value="cupin_pirin_N"/>
    <property type="match status" value="1"/>
</dbReference>
<comment type="similarity">
    <text evidence="1 3">Belongs to the pirin family.</text>
</comment>
<dbReference type="SUPFAM" id="SSF51182">
    <property type="entry name" value="RmlC-like cupins"/>
    <property type="match status" value="1"/>
</dbReference>
<comment type="caution">
    <text evidence="7">The sequence shown here is derived from an EMBL/GenBank/DDBJ whole genome shotgun (WGS) entry which is preliminary data.</text>
</comment>
<feature type="binding site" evidence="2">
    <location>
        <position position="86"/>
    </location>
    <ligand>
        <name>Fe cation</name>
        <dbReference type="ChEBI" id="CHEBI:24875"/>
    </ligand>
</feature>
<dbReference type="GO" id="GO:0046872">
    <property type="term" value="F:metal ion binding"/>
    <property type="evidence" value="ECO:0007669"/>
    <property type="project" value="UniProtKB-KW"/>
</dbReference>
<dbReference type="Proteomes" id="UP000269692">
    <property type="component" value="Unassembled WGS sequence"/>
</dbReference>
<feature type="domain" description="Pirin C-terminal" evidence="6">
    <location>
        <begin position="159"/>
        <end position="258"/>
    </location>
</feature>
<dbReference type="InterPro" id="IPR008778">
    <property type="entry name" value="Pirin_C_dom"/>
</dbReference>
<dbReference type="Pfam" id="PF02678">
    <property type="entry name" value="Pirin"/>
    <property type="match status" value="1"/>
</dbReference>
<feature type="binding site" evidence="2">
    <location>
        <position position="42"/>
    </location>
    <ligand>
        <name>Fe cation</name>
        <dbReference type="ChEBI" id="CHEBI:24875"/>
    </ligand>
</feature>
<protein>
    <submittedName>
        <fullName evidence="7">Pirin family protein</fullName>
    </submittedName>
</protein>
<sequence>MEVARVLPSVEGQMIGPFIFFDRMGPVRFDAAQAQDVRPHPHIGLSTVTYLFEGAMIHRDSLGTERVIEPGAVNLMTAGRGIVHSERHDATVKARGGPLFGIQSWVALPKGDEECAPAFHHSGTEALPVVEDAGVRARVVLGTAFGATSPVPLSSPSFYVEAQLAAGARLPIDPTHEDRALFTLGGAVEVDGTEFPPGQMLVIRRGVATSVTALEPARVMVLGGEPMEGPRYIWWNFVASDLDRIDQAKDAWRRGRFDLIPMDHDEFIPAPEDGPGRPRPQKPRP</sequence>
<feature type="binding site" evidence="2">
    <location>
        <position position="84"/>
    </location>
    <ligand>
        <name>Fe cation</name>
        <dbReference type="ChEBI" id="CHEBI:24875"/>
    </ligand>
</feature>
<dbReference type="InterPro" id="IPR014710">
    <property type="entry name" value="RmlC-like_jellyroll"/>
</dbReference>
<dbReference type="EMBL" id="RCTF01000001">
    <property type="protein sequence ID" value="RLP81988.1"/>
    <property type="molecule type" value="Genomic_DNA"/>
</dbReference>
<dbReference type="PIRSF" id="PIRSF006232">
    <property type="entry name" value="Pirin"/>
    <property type="match status" value="1"/>
</dbReference>
<dbReference type="CDD" id="cd02247">
    <property type="entry name" value="cupin_pirin_C"/>
    <property type="match status" value="1"/>
</dbReference>
<evidence type="ECO:0000259" key="6">
    <source>
        <dbReference type="Pfam" id="PF05726"/>
    </source>
</evidence>
<keyword evidence="8" id="KW-1185">Reference proteome</keyword>
<evidence type="ECO:0000256" key="2">
    <source>
        <dbReference type="PIRSR" id="PIRSR006232-1"/>
    </source>
</evidence>
<gene>
    <name evidence="7" type="ORF">D9R14_02290</name>
</gene>
<dbReference type="AlphaFoldDB" id="A0A3L7ARE4"/>
<dbReference type="InterPro" id="IPR011051">
    <property type="entry name" value="RmlC_Cupin_sf"/>
</dbReference>
<name>A0A3L7ARE4_9HYPH</name>
<organism evidence="7 8">
    <name type="scientific">Xanthobacter tagetidis</name>
    <dbReference type="NCBI Taxonomy" id="60216"/>
    <lineage>
        <taxon>Bacteria</taxon>
        <taxon>Pseudomonadati</taxon>
        <taxon>Pseudomonadota</taxon>
        <taxon>Alphaproteobacteria</taxon>
        <taxon>Hyphomicrobiales</taxon>
        <taxon>Xanthobacteraceae</taxon>
        <taxon>Xanthobacter</taxon>
    </lineage>
</organism>
<evidence type="ECO:0000313" key="8">
    <source>
        <dbReference type="Proteomes" id="UP000269692"/>
    </source>
</evidence>
<keyword evidence="2" id="KW-0408">Iron</keyword>
<comment type="cofactor">
    <cofactor evidence="2">
        <name>Fe cation</name>
        <dbReference type="ChEBI" id="CHEBI:24875"/>
    </cofactor>
    <text evidence="2">Binds 1 Fe cation per subunit.</text>
</comment>